<dbReference type="EMBL" id="BGPR01078443">
    <property type="protein sequence ID" value="GBL70458.1"/>
    <property type="molecule type" value="Genomic_DNA"/>
</dbReference>
<gene>
    <name evidence="1" type="ORF">AVEN_240991_1</name>
    <name evidence="2" type="ORF">AVEN_251263_1</name>
</gene>
<reference evidence="1 3" key="1">
    <citation type="journal article" date="2019" name="Sci. Rep.">
        <title>Orb-weaving spider Araneus ventricosus genome elucidates the spidroin gene catalogue.</title>
        <authorList>
            <person name="Kono N."/>
            <person name="Nakamura H."/>
            <person name="Ohtoshi R."/>
            <person name="Moran D.A.P."/>
            <person name="Shinohara A."/>
            <person name="Yoshida Y."/>
            <person name="Fujiwara M."/>
            <person name="Mori M."/>
            <person name="Tomita M."/>
            <person name="Arakawa K."/>
        </authorList>
    </citation>
    <scope>NUCLEOTIDE SEQUENCE [LARGE SCALE GENOMIC DNA]</scope>
</reference>
<name>A0A4Y1ZVK4_ARAVE</name>
<organism evidence="1 3">
    <name type="scientific">Araneus ventricosus</name>
    <name type="common">Orbweaver spider</name>
    <name type="synonym">Epeira ventricosa</name>
    <dbReference type="NCBI Taxonomy" id="182803"/>
    <lineage>
        <taxon>Eukaryota</taxon>
        <taxon>Metazoa</taxon>
        <taxon>Ecdysozoa</taxon>
        <taxon>Arthropoda</taxon>
        <taxon>Chelicerata</taxon>
        <taxon>Arachnida</taxon>
        <taxon>Araneae</taxon>
        <taxon>Araneomorphae</taxon>
        <taxon>Entelegynae</taxon>
        <taxon>Araneoidea</taxon>
        <taxon>Araneidae</taxon>
        <taxon>Araneus</taxon>
    </lineage>
</organism>
<accession>A0A4Y1ZVK4</accession>
<evidence type="ECO:0000313" key="3">
    <source>
        <dbReference type="Proteomes" id="UP000499080"/>
    </source>
</evidence>
<keyword evidence="3" id="KW-1185">Reference proteome</keyword>
<comment type="caution">
    <text evidence="1">The sequence shown here is derived from an EMBL/GenBank/DDBJ whole genome shotgun (WGS) entry which is preliminary data.</text>
</comment>
<evidence type="ECO:0000313" key="1">
    <source>
        <dbReference type="EMBL" id="GBL70458.1"/>
    </source>
</evidence>
<dbReference type="AlphaFoldDB" id="A0A4Y1ZVK4"/>
<protein>
    <submittedName>
        <fullName evidence="1">Uncharacterized protein</fullName>
    </submittedName>
</protein>
<dbReference type="EMBL" id="BGPR01078444">
    <property type="protein sequence ID" value="GBL70464.1"/>
    <property type="molecule type" value="Genomic_DNA"/>
</dbReference>
<evidence type="ECO:0000313" key="2">
    <source>
        <dbReference type="EMBL" id="GBL70464.1"/>
    </source>
</evidence>
<proteinExistence type="predicted"/>
<dbReference type="Proteomes" id="UP000499080">
    <property type="component" value="Unassembled WGS sequence"/>
</dbReference>
<sequence length="122" mass="13460">MHSVLTVANEVNTVCVENLGYLLYNPPNGHSSKFLVPSEPQVTRDTIPSSLKTSQHSNVESSLIHFPLFHHPHFQNSLTGVWLDESNTIGKVEKNAVFPHIPTAAFWSSFFVGVVPDNPQPG</sequence>